<dbReference type="PRINTS" id="PR00455">
    <property type="entry name" value="HTHTETR"/>
</dbReference>
<dbReference type="PANTHER" id="PTHR30055">
    <property type="entry name" value="HTH-TYPE TRANSCRIPTIONAL REGULATOR RUTR"/>
    <property type="match status" value="1"/>
</dbReference>
<protein>
    <submittedName>
        <fullName evidence="6">TetR/AcrR family transcriptional regulator</fullName>
    </submittedName>
</protein>
<feature type="DNA-binding region" description="H-T-H motif" evidence="4">
    <location>
        <begin position="33"/>
        <end position="52"/>
    </location>
</feature>
<name>A0ABU9XIM8_9BACI</name>
<evidence type="ECO:0000256" key="4">
    <source>
        <dbReference type="PROSITE-ProRule" id="PRU00335"/>
    </source>
</evidence>
<dbReference type="EMBL" id="JBDIML010000004">
    <property type="protein sequence ID" value="MEN2768158.1"/>
    <property type="molecule type" value="Genomic_DNA"/>
</dbReference>
<dbReference type="InterPro" id="IPR001647">
    <property type="entry name" value="HTH_TetR"/>
</dbReference>
<evidence type="ECO:0000256" key="3">
    <source>
        <dbReference type="ARBA" id="ARBA00023163"/>
    </source>
</evidence>
<reference evidence="6 7" key="1">
    <citation type="submission" date="2024-05" db="EMBL/GenBank/DDBJ databases">
        <authorList>
            <person name="Haq I."/>
            <person name="Ullah Z."/>
            <person name="Ahmad R."/>
            <person name="Li M."/>
            <person name="Tong Y."/>
        </authorList>
    </citation>
    <scope>NUCLEOTIDE SEQUENCE [LARGE SCALE GENOMIC DNA]</scope>
    <source>
        <strain evidence="6 7">16A2E</strain>
    </source>
</reference>
<evidence type="ECO:0000259" key="5">
    <source>
        <dbReference type="PROSITE" id="PS50977"/>
    </source>
</evidence>
<dbReference type="Proteomes" id="UP001444625">
    <property type="component" value="Unassembled WGS sequence"/>
</dbReference>
<dbReference type="SUPFAM" id="SSF46689">
    <property type="entry name" value="Homeodomain-like"/>
    <property type="match status" value="1"/>
</dbReference>
<dbReference type="PROSITE" id="PS50977">
    <property type="entry name" value="HTH_TETR_2"/>
    <property type="match status" value="1"/>
</dbReference>
<keyword evidence="3" id="KW-0804">Transcription</keyword>
<accession>A0ABU9XIM8</accession>
<evidence type="ECO:0000313" key="7">
    <source>
        <dbReference type="Proteomes" id="UP001444625"/>
    </source>
</evidence>
<dbReference type="PROSITE" id="PS01081">
    <property type="entry name" value="HTH_TETR_1"/>
    <property type="match status" value="1"/>
</dbReference>
<evidence type="ECO:0000256" key="2">
    <source>
        <dbReference type="ARBA" id="ARBA00023125"/>
    </source>
</evidence>
<dbReference type="RefSeq" id="WP_345825639.1">
    <property type="nucleotide sequence ID" value="NZ_JBDIML010000004.1"/>
</dbReference>
<evidence type="ECO:0000256" key="1">
    <source>
        <dbReference type="ARBA" id="ARBA00023015"/>
    </source>
</evidence>
<dbReference type="Gene3D" id="1.10.357.10">
    <property type="entry name" value="Tetracycline Repressor, domain 2"/>
    <property type="match status" value="1"/>
</dbReference>
<comment type="caution">
    <text evidence="6">The sequence shown here is derived from an EMBL/GenBank/DDBJ whole genome shotgun (WGS) entry which is preliminary data.</text>
</comment>
<dbReference type="InterPro" id="IPR050109">
    <property type="entry name" value="HTH-type_TetR-like_transc_reg"/>
</dbReference>
<feature type="domain" description="HTH tetR-type" evidence="5">
    <location>
        <begin position="10"/>
        <end position="70"/>
    </location>
</feature>
<dbReference type="InterPro" id="IPR023772">
    <property type="entry name" value="DNA-bd_HTH_TetR-type_CS"/>
</dbReference>
<dbReference type="InterPro" id="IPR009057">
    <property type="entry name" value="Homeodomain-like_sf"/>
</dbReference>
<dbReference type="PANTHER" id="PTHR30055:SF234">
    <property type="entry name" value="HTH-TYPE TRANSCRIPTIONAL REGULATOR BETI"/>
    <property type="match status" value="1"/>
</dbReference>
<gene>
    <name evidence="6" type="ORF">ABC228_13325</name>
</gene>
<keyword evidence="7" id="KW-1185">Reference proteome</keyword>
<organism evidence="6 7">
    <name type="scientific">Ornithinibacillus xuwenensis</name>
    <dbReference type="NCBI Taxonomy" id="3144668"/>
    <lineage>
        <taxon>Bacteria</taxon>
        <taxon>Bacillati</taxon>
        <taxon>Bacillota</taxon>
        <taxon>Bacilli</taxon>
        <taxon>Bacillales</taxon>
        <taxon>Bacillaceae</taxon>
        <taxon>Ornithinibacillus</taxon>
    </lineage>
</organism>
<keyword evidence="1" id="KW-0805">Transcription regulation</keyword>
<sequence>MAGLREDKKRQTLLRIMESAKHIFSQKGFQQASMIEIAKEAEVGTGTIYNYFPSKGALLLRIFSEEAELIQKNDQHFWFTHLSEVGVVDKIIQFLHQFTEFFSHYPKAFWRDLFHVMTEEVEESIRLRDGLFGLDEQVMELIKSMIKSEEGSFLFPVNAEEASYAIYGAVLTDTMLYIYNESMTNEQYKEQITRHIQFIFAGKINQRNGES</sequence>
<proteinExistence type="predicted"/>
<evidence type="ECO:0000313" key="6">
    <source>
        <dbReference type="EMBL" id="MEN2768158.1"/>
    </source>
</evidence>
<dbReference type="Pfam" id="PF00440">
    <property type="entry name" value="TetR_N"/>
    <property type="match status" value="1"/>
</dbReference>
<keyword evidence="2 4" id="KW-0238">DNA-binding</keyword>